<protein>
    <recommendedName>
        <fullName evidence="1">Integrase zinc-binding domain-containing protein</fullName>
    </recommendedName>
</protein>
<name>A0A176WJW8_MARPO</name>
<dbReference type="PANTHER" id="PTHR37984:SF15">
    <property type="entry name" value="INTEGRASE CATALYTIC DOMAIN-CONTAINING PROTEIN"/>
    <property type="match status" value="1"/>
</dbReference>
<dbReference type="AlphaFoldDB" id="A0A176WJW8"/>
<evidence type="ECO:0000313" key="3">
    <source>
        <dbReference type="Proteomes" id="UP000077202"/>
    </source>
</evidence>
<evidence type="ECO:0000259" key="1">
    <source>
        <dbReference type="Pfam" id="PF17921"/>
    </source>
</evidence>
<dbReference type="InterPro" id="IPR041588">
    <property type="entry name" value="Integrase_H2C2"/>
</dbReference>
<gene>
    <name evidence="2" type="ORF">AXG93_3242s1080</name>
</gene>
<comment type="caution">
    <text evidence="2">The sequence shown here is derived from an EMBL/GenBank/DDBJ whole genome shotgun (WGS) entry which is preliminary data.</text>
</comment>
<feature type="domain" description="Integrase zinc-binding" evidence="1">
    <location>
        <begin position="38"/>
        <end position="95"/>
    </location>
</feature>
<dbReference type="FunFam" id="1.10.340.70:FF:000001">
    <property type="entry name" value="Retrovirus-related Pol polyprotein from transposon gypsy-like Protein"/>
    <property type="match status" value="1"/>
</dbReference>
<evidence type="ECO:0000313" key="2">
    <source>
        <dbReference type="EMBL" id="OAE32486.1"/>
    </source>
</evidence>
<reference evidence="2" key="1">
    <citation type="submission" date="2016-03" db="EMBL/GenBank/DDBJ databases">
        <title>Mechanisms controlling the formation of the plant cell surface in tip-growing cells are functionally conserved among land plants.</title>
        <authorList>
            <person name="Honkanen S."/>
            <person name="Jones V.A."/>
            <person name="Morieri G."/>
            <person name="Champion C."/>
            <person name="Hetherington A.J."/>
            <person name="Kelly S."/>
            <person name="Saint-Marcoux D."/>
            <person name="Proust H."/>
            <person name="Prescott H."/>
            <person name="Dolan L."/>
        </authorList>
    </citation>
    <scope>NUCLEOTIDE SEQUENCE [LARGE SCALE GENOMIC DNA]</scope>
    <source>
        <tissue evidence="2">Whole gametophyte</tissue>
    </source>
</reference>
<dbReference type="Pfam" id="PF17921">
    <property type="entry name" value="Integrase_H2C2"/>
    <property type="match status" value="1"/>
</dbReference>
<sequence length="142" mass="16620">MTDATKEDEDIMRALQVLRAKKARGLAFYKQRIWIPQNPELRTMILSENHDTAIAGHVRVEKTLESIQRVYFWPKLLEDVEAYVRSNVACLQNKAINQKPMSLLQPLPILKQRWEHVIMDLVCWRSGVAIYIKFVSCRNIKV</sequence>
<dbReference type="InterPro" id="IPR050951">
    <property type="entry name" value="Retrovirus_Pol_polyprotein"/>
</dbReference>
<dbReference type="Proteomes" id="UP000077202">
    <property type="component" value="Unassembled WGS sequence"/>
</dbReference>
<dbReference type="PANTHER" id="PTHR37984">
    <property type="entry name" value="PROTEIN CBG26694"/>
    <property type="match status" value="1"/>
</dbReference>
<organism evidence="2 3">
    <name type="scientific">Marchantia polymorpha subsp. ruderalis</name>
    <dbReference type="NCBI Taxonomy" id="1480154"/>
    <lineage>
        <taxon>Eukaryota</taxon>
        <taxon>Viridiplantae</taxon>
        <taxon>Streptophyta</taxon>
        <taxon>Embryophyta</taxon>
        <taxon>Marchantiophyta</taxon>
        <taxon>Marchantiopsida</taxon>
        <taxon>Marchantiidae</taxon>
        <taxon>Marchantiales</taxon>
        <taxon>Marchantiaceae</taxon>
        <taxon>Marchantia</taxon>
    </lineage>
</organism>
<keyword evidence="3" id="KW-1185">Reference proteome</keyword>
<dbReference type="EMBL" id="LVLJ01000808">
    <property type="protein sequence ID" value="OAE32486.1"/>
    <property type="molecule type" value="Genomic_DNA"/>
</dbReference>
<dbReference type="Gene3D" id="1.10.340.70">
    <property type="match status" value="1"/>
</dbReference>
<accession>A0A176WJW8</accession>
<proteinExistence type="predicted"/>